<accession>A0ABS2KQ38</accession>
<dbReference type="PROSITE" id="PS51892">
    <property type="entry name" value="SUBTILASE"/>
    <property type="match status" value="1"/>
</dbReference>
<evidence type="ECO:0000256" key="9">
    <source>
        <dbReference type="ARBA" id="ARBA00023136"/>
    </source>
</evidence>
<dbReference type="InterPro" id="IPR022398">
    <property type="entry name" value="Peptidase_S8_His-AS"/>
</dbReference>
<dbReference type="RefSeq" id="WP_204866865.1">
    <property type="nucleotide sequence ID" value="NZ_JAFBBK010000001.1"/>
</dbReference>
<evidence type="ECO:0000259" key="14">
    <source>
        <dbReference type="Pfam" id="PF00082"/>
    </source>
</evidence>
<dbReference type="EC" id="3.4.21.-" evidence="15"/>
<evidence type="ECO:0000256" key="5">
    <source>
        <dbReference type="ARBA" id="ARBA00022692"/>
    </source>
</evidence>
<evidence type="ECO:0000256" key="10">
    <source>
        <dbReference type="PROSITE-ProRule" id="PRU01240"/>
    </source>
</evidence>
<dbReference type="Gene3D" id="3.40.50.200">
    <property type="entry name" value="Peptidase S8/S53 domain"/>
    <property type="match status" value="1"/>
</dbReference>
<keyword evidence="6 10" id="KW-0378">Hydrolase</keyword>
<dbReference type="PROSITE" id="PS00137">
    <property type="entry name" value="SUBTILASE_HIS"/>
    <property type="match status" value="1"/>
</dbReference>
<dbReference type="PRINTS" id="PR00723">
    <property type="entry name" value="SUBTILISIN"/>
</dbReference>
<feature type="region of interest" description="Disordered" evidence="12">
    <location>
        <begin position="1"/>
        <end position="23"/>
    </location>
</feature>
<comment type="caution">
    <text evidence="15">The sequence shown here is derived from an EMBL/GenBank/DDBJ whole genome shotgun (WGS) entry which is preliminary data.</text>
</comment>
<keyword evidence="16" id="KW-1185">Reference proteome</keyword>
<evidence type="ECO:0000256" key="7">
    <source>
        <dbReference type="ARBA" id="ARBA00022825"/>
    </source>
</evidence>
<dbReference type="SUPFAM" id="SSF52743">
    <property type="entry name" value="Subtilisin-like"/>
    <property type="match status" value="1"/>
</dbReference>
<evidence type="ECO:0000256" key="2">
    <source>
        <dbReference type="ARBA" id="ARBA00011073"/>
    </source>
</evidence>
<evidence type="ECO:0000256" key="11">
    <source>
        <dbReference type="RuleBase" id="RU003355"/>
    </source>
</evidence>
<dbReference type="Proteomes" id="UP000703038">
    <property type="component" value="Unassembled WGS sequence"/>
</dbReference>
<dbReference type="InterPro" id="IPR036852">
    <property type="entry name" value="Peptidase_S8/S53_dom_sf"/>
</dbReference>
<feature type="transmembrane region" description="Helical" evidence="13">
    <location>
        <begin position="392"/>
        <end position="416"/>
    </location>
</feature>
<dbReference type="PROSITE" id="PS00136">
    <property type="entry name" value="SUBTILASE_ASP"/>
    <property type="match status" value="1"/>
</dbReference>
<dbReference type="PROSITE" id="PS00138">
    <property type="entry name" value="SUBTILASE_SER"/>
    <property type="match status" value="1"/>
</dbReference>
<evidence type="ECO:0000256" key="4">
    <source>
        <dbReference type="ARBA" id="ARBA00022670"/>
    </source>
</evidence>
<keyword evidence="3" id="KW-1003">Cell membrane</keyword>
<feature type="compositionally biased region" description="Low complexity" evidence="12">
    <location>
        <begin position="8"/>
        <end position="18"/>
    </location>
</feature>
<dbReference type="InterPro" id="IPR023834">
    <property type="entry name" value="T7SS_pept_S8A_mycosin"/>
</dbReference>
<feature type="active site" description="Charge relay system" evidence="10">
    <location>
        <position position="64"/>
    </location>
</feature>
<dbReference type="GO" id="GO:0016787">
    <property type="term" value="F:hydrolase activity"/>
    <property type="evidence" value="ECO:0007669"/>
    <property type="project" value="UniProtKB-KW"/>
</dbReference>
<sequence length="422" mass="42568">MIDPGLLPEPAAAAPSEPTEQRTRCAAVSEVPVTAVVPAAQRTLRFSDVWSLTRGAGQIVAVIDTGVAPHPLLPTLRAGGDYVSTGDGLEDCDAHGTVVAGLIAARPAPGSGFAGGAPDATILSIRQSSAAFAATSSEREADENGSTSAGYGDVESMAAAIRTAVDAGADVVNISEVACASAGSSMGDGALGAAVQYAAVDKDAVIVTAAGNLDGRRCRTQNDLTRGIDRRDTALPVTLASPAWFDEYVLTVGSLDPDGRPSSFSLNGPWVDVAAPGTEVTSLGITGAGLADGTLDDEGRRTAFTGTSFATPFVSATAALVRARHPELSAADVIDRIVTTAHSPAGDWDSAVGHGSLDPVAAVTGSAVARGDDASVRLSPRTTPPVTDRRDALLALASSVGILLLVCGALAVRAVVRRQDPS</sequence>
<keyword evidence="8 13" id="KW-1133">Transmembrane helix</keyword>
<evidence type="ECO:0000256" key="3">
    <source>
        <dbReference type="ARBA" id="ARBA00022475"/>
    </source>
</evidence>
<evidence type="ECO:0000313" key="15">
    <source>
        <dbReference type="EMBL" id="MBM7414090.1"/>
    </source>
</evidence>
<comment type="subcellular location">
    <subcellularLocation>
        <location evidence="1">Cell membrane</location>
        <topology evidence="1">Single-pass membrane protein</topology>
    </subcellularLocation>
</comment>
<proteinExistence type="inferred from homology"/>
<evidence type="ECO:0000256" key="1">
    <source>
        <dbReference type="ARBA" id="ARBA00004162"/>
    </source>
</evidence>
<dbReference type="InterPro" id="IPR023828">
    <property type="entry name" value="Peptidase_S8_Ser-AS"/>
</dbReference>
<keyword evidence="5 13" id="KW-0812">Transmembrane</keyword>
<evidence type="ECO:0000256" key="13">
    <source>
        <dbReference type="SAM" id="Phobius"/>
    </source>
</evidence>
<evidence type="ECO:0000256" key="6">
    <source>
        <dbReference type="ARBA" id="ARBA00022801"/>
    </source>
</evidence>
<keyword evidence="4 10" id="KW-0645">Protease</keyword>
<comment type="similarity">
    <text evidence="2 10 11">Belongs to the peptidase S8 family.</text>
</comment>
<feature type="active site" description="Charge relay system" evidence="10">
    <location>
        <position position="308"/>
    </location>
</feature>
<dbReference type="InterPro" id="IPR023827">
    <property type="entry name" value="Peptidase_S8_Asp-AS"/>
</dbReference>
<dbReference type="InterPro" id="IPR000209">
    <property type="entry name" value="Peptidase_S8/S53_dom"/>
</dbReference>
<dbReference type="Pfam" id="PF00082">
    <property type="entry name" value="Peptidase_S8"/>
    <property type="match status" value="1"/>
</dbReference>
<dbReference type="InterPro" id="IPR050131">
    <property type="entry name" value="Peptidase_S8_subtilisin-like"/>
</dbReference>
<keyword evidence="7 10" id="KW-0720">Serine protease</keyword>
<keyword evidence="9 13" id="KW-0472">Membrane</keyword>
<protein>
    <submittedName>
        <fullName evidence="15">Membrane-anchored mycosin MYCP</fullName>
        <ecNumber evidence="15">3.4.21.-</ecNumber>
    </submittedName>
</protein>
<dbReference type="InterPro" id="IPR015500">
    <property type="entry name" value="Peptidase_S8_subtilisin-rel"/>
</dbReference>
<reference evidence="15 16" key="1">
    <citation type="submission" date="2021-01" db="EMBL/GenBank/DDBJ databases">
        <title>Genomics of switchgrass bacterial isolates.</title>
        <authorList>
            <person name="Shade A."/>
        </authorList>
    </citation>
    <scope>NUCLEOTIDE SEQUENCE [LARGE SCALE GENOMIC DNA]</scope>
    <source>
        <strain evidence="15 16">PvP111</strain>
    </source>
</reference>
<evidence type="ECO:0000256" key="12">
    <source>
        <dbReference type="SAM" id="MobiDB-lite"/>
    </source>
</evidence>
<feature type="domain" description="Peptidase S8/S53" evidence="14">
    <location>
        <begin position="55"/>
        <end position="355"/>
    </location>
</feature>
<organism evidence="15 16">
    <name type="scientific">Rhodococcoides corynebacterioides</name>
    <dbReference type="NCBI Taxonomy" id="53972"/>
    <lineage>
        <taxon>Bacteria</taxon>
        <taxon>Bacillati</taxon>
        <taxon>Actinomycetota</taxon>
        <taxon>Actinomycetes</taxon>
        <taxon>Mycobacteriales</taxon>
        <taxon>Nocardiaceae</taxon>
        <taxon>Rhodococcoides</taxon>
    </lineage>
</organism>
<name>A0ABS2KQ38_9NOCA</name>
<dbReference type="NCBIfam" id="TIGR03921">
    <property type="entry name" value="T7SS_mycosin"/>
    <property type="match status" value="1"/>
</dbReference>
<dbReference type="PANTHER" id="PTHR43806:SF11">
    <property type="entry name" value="CEREVISIN-RELATED"/>
    <property type="match status" value="1"/>
</dbReference>
<feature type="active site" description="Charge relay system" evidence="10">
    <location>
        <position position="95"/>
    </location>
</feature>
<dbReference type="EMBL" id="JAFBBK010000001">
    <property type="protein sequence ID" value="MBM7414090.1"/>
    <property type="molecule type" value="Genomic_DNA"/>
</dbReference>
<dbReference type="PANTHER" id="PTHR43806">
    <property type="entry name" value="PEPTIDASE S8"/>
    <property type="match status" value="1"/>
</dbReference>
<evidence type="ECO:0000256" key="8">
    <source>
        <dbReference type="ARBA" id="ARBA00022989"/>
    </source>
</evidence>
<gene>
    <name evidence="15" type="ORF">JOE42_000823</name>
</gene>
<evidence type="ECO:0000313" key="16">
    <source>
        <dbReference type="Proteomes" id="UP000703038"/>
    </source>
</evidence>